<dbReference type="STRING" id="530584.SAMN05421630_10866"/>
<dbReference type="RefSeq" id="WP_091807636.1">
    <property type="nucleotide sequence ID" value="NZ_CP016353.1"/>
</dbReference>
<dbReference type="KEGG" id="pmad:BAY61_22750"/>
<keyword evidence="4" id="KW-1185">Reference proteome</keyword>
<feature type="coiled-coil region" evidence="1">
    <location>
        <begin position="47"/>
        <end position="81"/>
    </location>
</feature>
<protein>
    <submittedName>
        <fullName evidence="3">Uncharacterized protein</fullName>
    </submittedName>
</protein>
<dbReference type="EMBL" id="FMZE01000008">
    <property type="protein sequence ID" value="SDD40702.1"/>
    <property type="molecule type" value="Genomic_DNA"/>
</dbReference>
<feature type="region of interest" description="Disordered" evidence="2">
    <location>
        <begin position="158"/>
        <end position="240"/>
    </location>
</feature>
<accession>A0A222VTY9</accession>
<feature type="region of interest" description="Disordered" evidence="2">
    <location>
        <begin position="273"/>
        <end position="302"/>
    </location>
</feature>
<evidence type="ECO:0000256" key="2">
    <source>
        <dbReference type="SAM" id="MobiDB-lite"/>
    </source>
</evidence>
<dbReference type="OrthoDB" id="5178145at2"/>
<reference evidence="3 4" key="1">
    <citation type="submission" date="2016-10" db="EMBL/GenBank/DDBJ databases">
        <authorList>
            <person name="de Groot N.N."/>
        </authorList>
    </citation>
    <scope>NUCLEOTIDE SEQUENCE [LARGE SCALE GENOMIC DNA]</scope>
    <source>
        <strain evidence="3 4">CGMCC 4.5506</strain>
    </source>
</reference>
<gene>
    <name evidence="3" type="ORF">SAMN05421630_10866</name>
</gene>
<dbReference type="AlphaFoldDB" id="A0A222VTY9"/>
<organism evidence="3 4">
    <name type="scientific">Prauserella marina</name>
    <dbReference type="NCBI Taxonomy" id="530584"/>
    <lineage>
        <taxon>Bacteria</taxon>
        <taxon>Bacillati</taxon>
        <taxon>Actinomycetota</taxon>
        <taxon>Actinomycetes</taxon>
        <taxon>Pseudonocardiales</taxon>
        <taxon>Pseudonocardiaceae</taxon>
        <taxon>Prauserella</taxon>
    </lineage>
</organism>
<proteinExistence type="predicted"/>
<sequence length="302" mass="34560">MTITDSREGVRPLPTVFRTAWLGYHRADVRRYSERVEEELRLVTADRDAAADCAERLARQLEQLRNENDELRAKLDRVCAEPIESDGLSERLLHMVELAHEEADEIVERAQEGADRTAAAASRAATRLRARHEQQLVELAEQAKQREAEHQELLRQVRQEAEERAEAEARDAREAERRRRELDEQATRRRQELDRDFATSMAARRDEAQRAIDERADAARAEADTLVSEARETARRQVAEAEAEVRRLREVRGRISGELRSAREVLAKMVSLTEPLPEEDELARPSLPRQRAHAHPEPAGAG</sequence>
<dbReference type="Proteomes" id="UP000199494">
    <property type="component" value="Unassembled WGS sequence"/>
</dbReference>
<evidence type="ECO:0000256" key="1">
    <source>
        <dbReference type="SAM" id="Coils"/>
    </source>
</evidence>
<evidence type="ECO:0000313" key="3">
    <source>
        <dbReference type="EMBL" id="SDD40702.1"/>
    </source>
</evidence>
<evidence type="ECO:0000313" key="4">
    <source>
        <dbReference type="Proteomes" id="UP000199494"/>
    </source>
</evidence>
<keyword evidence="1" id="KW-0175">Coiled coil</keyword>
<name>A0A222VTY9_9PSEU</name>